<evidence type="ECO:0000313" key="1">
    <source>
        <dbReference type="EMBL" id="MFC3860757.1"/>
    </source>
</evidence>
<dbReference type="Proteomes" id="UP001595748">
    <property type="component" value="Unassembled WGS sequence"/>
</dbReference>
<comment type="caution">
    <text evidence="1">The sequence shown here is derived from an EMBL/GenBank/DDBJ whole genome shotgun (WGS) entry which is preliminary data.</text>
</comment>
<evidence type="ECO:0000313" key="2">
    <source>
        <dbReference type="Proteomes" id="UP001595748"/>
    </source>
</evidence>
<keyword evidence="2" id="KW-1185">Reference proteome</keyword>
<protein>
    <submittedName>
        <fullName evidence="1">Uncharacterized protein</fullName>
    </submittedName>
</protein>
<proteinExistence type="predicted"/>
<gene>
    <name evidence="1" type="ORF">ACFOPQ_08270</name>
</gene>
<reference evidence="2" key="1">
    <citation type="journal article" date="2019" name="Int. J. Syst. Evol. Microbiol.">
        <title>The Global Catalogue of Microorganisms (GCM) 10K type strain sequencing project: providing services to taxonomists for standard genome sequencing and annotation.</title>
        <authorList>
            <consortium name="The Broad Institute Genomics Platform"/>
            <consortium name="The Broad Institute Genome Sequencing Center for Infectious Disease"/>
            <person name="Wu L."/>
            <person name="Ma J."/>
        </authorList>
    </citation>
    <scope>NUCLEOTIDE SEQUENCE [LARGE SCALE GENOMIC DNA]</scope>
    <source>
        <strain evidence="2">CCTCC AB 2013263</strain>
    </source>
</reference>
<sequence length="179" mass="19615">MDSPVLLFQRLAFEWGREGRSALLTARRRELPKSYPLSLADVPAGVAALAQNVEWTDADGFLHAHETRHEYADLSGLHPDEVTVNPGPAGSVELEGVELVPTARLGIPNLGPRLRLGLGQLARFEWNEHLGGGCVRHTIISVCLSPRTVSRDPFARVPDLYSSHCIDLNQRRLKAGRAG</sequence>
<organism evidence="1 2">
    <name type="scientific">Deinococcus antarcticus</name>
    <dbReference type="NCBI Taxonomy" id="1298767"/>
    <lineage>
        <taxon>Bacteria</taxon>
        <taxon>Thermotogati</taxon>
        <taxon>Deinococcota</taxon>
        <taxon>Deinococci</taxon>
        <taxon>Deinococcales</taxon>
        <taxon>Deinococcaceae</taxon>
        <taxon>Deinococcus</taxon>
    </lineage>
</organism>
<accession>A0ABV8A8D6</accession>
<dbReference type="EMBL" id="JBHRZF010000094">
    <property type="protein sequence ID" value="MFC3860757.1"/>
    <property type="molecule type" value="Genomic_DNA"/>
</dbReference>
<name>A0ABV8A8D6_9DEIO</name>
<dbReference type="RefSeq" id="WP_380077000.1">
    <property type="nucleotide sequence ID" value="NZ_JBHRZF010000094.1"/>
</dbReference>